<dbReference type="OrthoDB" id="2111735at2"/>
<name>A0A5C6DRV8_9BACT</name>
<dbReference type="InterPro" id="IPR014958">
    <property type="entry name" value="DGC"/>
</dbReference>
<evidence type="ECO:0000313" key="2">
    <source>
        <dbReference type="Proteomes" id="UP000315471"/>
    </source>
</evidence>
<keyword evidence="2" id="KW-1185">Reference proteome</keyword>
<dbReference type="Proteomes" id="UP000315471">
    <property type="component" value="Unassembled WGS sequence"/>
</dbReference>
<protein>
    <submittedName>
        <fullName evidence="1">DGC domain protein</fullName>
    </submittedName>
</protein>
<dbReference type="AlphaFoldDB" id="A0A5C6DRV8"/>
<proteinExistence type="predicted"/>
<reference evidence="1 2" key="1">
    <citation type="submission" date="2019-02" db="EMBL/GenBank/DDBJ databases">
        <title>Deep-cultivation of Planctomycetes and their phenomic and genomic characterization uncovers novel biology.</title>
        <authorList>
            <person name="Wiegand S."/>
            <person name="Jogler M."/>
            <person name="Boedeker C."/>
            <person name="Pinto D."/>
            <person name="Vollmers J."/>
            <person name="Rivas-Marin E."/>
            <person name="Kohn T."/>
            <person name="Peeters S.H."/>
            <person name="Heuer A."/>
            <person name="Rast P."/>
            <person name="Oberbeckmann S."/>
            <person name="Bunk B."/>
            <person name="Jeske O."/>
            <person name="Meyerdierks A."/>
            <person name="Storesund J.E."/>
            <person name="Kallscheuer N."/>
            <person name="Luecker S."/>
            <person name="Lage O.M."/>
            <person name="Pohl T."/>
            <person name="Merkel B.J."/>
            <person name="Hornburger P."/>
            <person name="Mueller R.-W."/>
            <person name="Bruemmer F."/>
            <person name="Labrenz M."/>
            <person name="Spormann A.M."/>
            <person name="Op Den Camp H."/>
            <person name="Overmann J."/>
            <person name="Amann R."/>
            <person name="Jetten M.S.M."/>
            <person name="Mascher T."/>
            <person name="Medema M.H."/>
            <person name="Devos D.P."/>
            <person name="Kaster A.-K."/>
            <person name="Ovreas L."/>
            <person name="Rohde M."/>
            <person name="Galperin M.Y."/>
            <person name="Jogler C."/>
        </authorList>
    </citation>
    <scope>NUCLEOTIDE SEQUENCE [LARGE SCALE GENOMIC DNA]</scope>
    <source>
        <strain evidence="1 2">Q31b</strain>
    </source>
</reference>
<accession>A0A5C6DRV8</accession>
<organism evidence="1 2">
    <name type="scientific">Novipirellula aureliae</name>
    <dbReference type="NCBI Taxonomy" id="2527966"/>
    <lineage>
        <taxon>Bacteria</taxon>
        <taxon>Pseudomonadati</taxon>
        <taxon>Planctomycetota</taxon>
        <taxon>Planctomycetia</taxon>
        <taxon>Pirellulales</taxon>
        <taxon>Pirellulaceae</taxon>
        <taxon>Novipirellula</taxon>
    </lineage>
</organism>
<dbReference type="RefSeq" id="WP_146601705.1">
    <property type="nucleotide sequence ID" value="NZ_SJPY01000007.1"/>
</dbReference>
<dbReference type="EMBL" id="SJPY01000007">
    <property type="protein sequence ID" value="TWU37756.1"/>
    <property type="molecule type" value="Genomic_DNA"/>
</dbReference>
<dbReference type="Pfam" id="PF08859">
    <property type="entry name" value="DGC"/>
    <property type="match status" value="1"/>
</dbReference>
<comment type="caution">
    <text evidence="1">The sequence shown here is derived from an EMBL/GenBank/DDBJ whole genome shotgun (WGS) entry which is preliminary data.</text>
</comment>
<evidence type="ECO:0000313" key="1">
    <source>
        <dbReference type="EMBL" id="TWU37756.1"/>
    </source>
</evidence>
<dbReference type="PIRSF" id="PIRSF037181">
    <property type="entry name" value="DGC"/>
    <property type="match status" value="1"/>
</dbReference>
<gene>
    <name evidence="1" type="ORF">Q31b_45450</name>
</gene>
<sequence length="129" mass="13510">MDNTENQKNSCACSEAPKLIFACSGAADVGHVSDLAARKLSAEGVGKMFCLAGIGGRVSGIVETTRAASSILAIDGCPLDCARNSLEQAGFTDVQHIRLSDMQMEKGKTPPNQENVDKVVQQGRACLIA</sequence>